<dbReference type="RefSeq" id="WP_069836171.1">
    <property type="nucleotide sequence ID" value="NZ_MDGQ01000005.1"/>
</dbReference>
<comment type="caution">
    <text evidence="1">The sequence shown here is derived from an EMBL/GenBank/DDBJ whole genome shotgun (WGS) entry which is preliminary data.</text>
</comment>
<dbReference type="PROSITE" id="PS51257">
    <property type="entry name" value="PROKAR_LIPOPROTEIN"/>
    <property type="match status" value="1"/>
</dbReference>
<accession>A0A1E5T035</accession>
<protein>
    <recommendedName>
        <fullName evidence="3">Dienelactone hydrolase domain-containing protein</fullName>
    </recommendedName>
</protein>
<dbReference type="AlphaFoldDB" id="A0A1E5T035"/>
<dbReference type="STRING" id="1563681.BFP71_14535"/>
<dbReference type="OrthoDB" id="1412847at2"/>
<gene>
    <name evidence="1" type="ORF">BFP71_14535</name>
</gene>
<dbReference type="Proteomes" id="UP000095552">
    <property type="component" value="Unassembled WGS sequence"/>
</dbReference>
<organism evidence="1 2">
    <name type="scientific">Roseivirga misakiensis</name>
    <dbReference type="NCBI Taxonomy" id="1563681"/>
    <lineage>
        <taxon>Bacteria</taxon>
        <taxon>Pseudomonadati</taxon>
        <taxon>Bacteroidota</taxon>
        <taxon>Cytophagia</taxon>
        <taxon>Cytophagales</taxon>
        <taxon>Roseivirgaceae</taxon>
        <taxon>Roseivirga</taxon>
    </lineage>
</organism>
<proteinExistence type="predicted"/>
<dbReference type="SUPFAM" id="SSF53474">
    <property type="entry name" value="alpha/beta-Hydrolases"/>
    <property type="match status" value="1"/>
</dbReference>
<dbReference type="InterPro" id="IPR029058">
    <property type="entry name" value="AB_hydrolase_fold"/>
</dbReference>
<dbReference type="EMBL" id="MDGQ01000005">
    <property type="protein sequence ID" value="OEK04667.1"/>
    <property type="molecule type" value="Genomic_DNA"/>
</dbReference>
<evidence type="ECO:0000313" key="2">
    <source>
        <dbReference type="Proteomes" id="UP000095552"/>
    </source>
</evidence>
<evidence type="ECO:0000313" key="1">
    <source>
        <dbReference type="EMBL" id="OEK04667.1"/>
    </source>
</evidence>
<keyword evidence="2" id="KW-1185">Reference proteome</keyword>
<reference evidence="1 2" key="1">
    <citation type="submission" date="2016-08" db="EMBL/GenBank/DDBJ databases">
        <title>Draft genome of Fabibacter sp. strain SK-8.</title>
        <authorList>
            <person name="Wong S.-K."/>
            <person name="Hamasaki K."/>
            <person name="Yoshizawa S."/>
        </authorList>
    </citation>
    <scope>NUCLEOTIDE SEQUENCE [LARGE SCALE GENOMIC DNA]</scope>
    <source>
        <strain evidence="1 2">SK-8</strain>
    </source>
</reference>
<sequence length="335" mass="36126">MNRFFLALGMVLFLSSCKSDDDGGAPQVDLTGKIVIPENTRDTVLFATSVDNISIPIFISIPSAATNLAGTVVMHGSGGNWEDSDTDNDGIDDTVEEWELSNQNEQWKTLLGNEGIVSAFPGSYYRRGTVENAGDWKNPPLQFQISASFVRNHDAYKTLEVLRSLVRADGSAIVTSDNVAILGFSHGATAIQSTLFDTSVIPVDWEWSQSYSGTLYTNEIKPPASLPTDGGFKAGVMYYPGSFHNSYYGNPCSGTSIFQTYADFMIHIASEDSLTPNTNCMLETVGNNGGGTATIHSYEGANHSFDSKTSGIDGSASTLARTRSLIYLKEKLGIN</sequence>
<evidence type="ECO:0008006" key="3">
    <source>
        <dbReference type="Google" id="ProtNLM"/>
    </source>
</evidence>
<name>A0A1E5T035_9BACT</name>
<dbReference type="Gene3D" id="3.40.50.1820">
    <property type="entry name" value="alpha/beta hydrolase"/>
    <property type="match status" value="1"/>
</dbReference>